<dbReference type="InterPro" id="IPR000210">
    <property type="entry name" value="BTB/POZ_dom"/>
</dbReference>
<dbReference type="SMART" id="SM00875">
    <property type="entry name" value="BACK"/>
    <property type="match status" value="1"/>
</dbReference>
<sequence>MEHLSSLELSHSFIQTWEGTVVVTGRKAKPLWLNGFKLPPSRSGVFSFEARGTSDIDVLFSSYPEQVSEDEQVESEENLQRADYEVVIGSHCNTRSVIRKRGVLRASSMVGVRKESADLSSFGSSSQSYYATWDFERYWICISEGLLAVGKGNLGDNIFLFWEDPFPVREPLSVGISSWNRPVVFRFVEMMPMPEGLVYRTREEWSRVCDLFVSSIHYFSGSFCDTCFESSDGALFPFHGCLVSSLNGRLALAIKEAHSLQASHGVVHHIIQDHSPVFLLCTTNSKCLETSRQYFERLPRIVLTSSTVVVAMFLQLLYGIGLDGRCFYDMRSMQSCLQVSVLYHHFIQECKELLDEWDLLHLFPVFGNNVAEHECQDKSIDKFYEHWRKHIFQLIPSHLEFLRETSWLSDVNLLVSDSEEISYMNKQENEPYLDDNVDLQHYAVIPAHRLILACRSSYFQKMFSNGMRETFDQNIRLYDTDRISVERMLRIMYFERLNDVEMKEELFSHSWQLYCNDLITGDMFYNMELVRIATVALKKLIDKWNASILTNLSLRYQVYDLFQTASSYICSHFLEIMEHNDSLLDLDEECLLSILSRIDLVSTSEDNVLNLVLKWLERNSTDDTTTKDILSMIRWPFISSHFKAKLELEYTQIFDCANEIMTKETEKHLIQHYSLTNDPDDSSISERKYSDRQYTNDGDIGFSEIFEQQRIFDIRNVQAITIPPCRWIPSRFFPYEERDKWNCLRRDWSLIHGHVPRLKMGEVWIPYIPTQLSLGVLFYLSCHAGCQLVGTRINPHKHGIVKVSSSSGARFSRLESLVESGANRSSFALPDSSGFAWFSVDFGTKYELACSSYSLVHDGSESNFLRNWCLQGSKDGSWWSILREHMNDQSLQHPLQRSVWKIDNVMSQEFFRYFRIIARSHGSKLNLGNLEFYGRLRTK</sequence>
<dbReference type="PROSITE" id="PS50022">
    <property type="entry name" value="FA58C_3"/>
    <property type="match status" value="1"/>
</dbReference>
<name>A0A9C7PS59_9RHOD</name>
<dbReference type="InterPro" id="IPR011333">
    <property type="entry name" value="SKP1/BTB/POZ_sf"/>
</dbReference>
<proteinExistence type="predicted"/>
<evidence type="ECO:0000313" key="3">
    <source>
        <dbReference type="EMBL" id="GJQ09002.1"/>
    </source>
</evidence>
<reference evidence="3" key="1">
    <citation type="journal article" date="2022" name="Proc. Natl. Acad. Sci. U.S.A.">
        <title>Life cycle and functional genomics of the unicellular red alga Galdieria for elucidating algal and plant evolution and industrial use.</title>
        <authorList>
            <person name="Hirooka S."/>
            <person name="Itabashi T."/>
            <person name="Ichinose T.M."/>
            <person name="Onuma R."/>
            <person name="Fujiwara T."/>
            <person name="Yamashita S."/>
            <person name="Jong L.W."/>
            <person name="Tomita R."/>
            <person name="Iwane A.H."/>
            <person name="Miyagishima S.Y."/>
        </authorList>
    </citation>
    <scope>NUCLEOTIDE SEQUENCE</scope>
    <source>
        <strain evidence="3">NBRC 102759</strain>
    </source>
</reference>
<dbReference type="AlphaFoldDB" id="A0A9C7PS59"/>
<dbReference type="PANTHER" id="PTHR47457:SF1">
    <property type="entry name" value="BTB DOMAIN-CONTAINING PROTEIN-RELATED"/>
    <property type="match status" value="1"/>
</dbReference>
<dbReference type="SMART" id="SM00225">
    <property type="entry name" value="BTB"/>
    <property type="match status" value="1"/>
</dbReference>
<dbReference type="Pfam" id="PF12248">
    <property type="entry name" value="Methyltransf_FA"/>
    <property type="match status" value="1"/>
</dbReference>
<feature type="domain" description="BTB" evidence="2">
    <location>
        <begin position="433"/>
        <end position="501"/>
    </location>
</feature>
<gene>
    <name evidence="3" type="ORF">GpartN1_g793.t1</name>
</gene>
<dbReference type="SUPFAM" id="SSF54695">
    <property type="entry name" value="POZ domain"/>
    <property type="match status" value="1"/>
</dbReference>
<dbReference type="Pfam" id="PF07707">
    <property type="entry name" value="BACK"/>
    <property type="match status" value="1"/>
</dbReference>
<dbReference type="Gene3D" id="1.25.40.420">
    <property type="match status" value="1"/>
</dbReference>
<dbReference type="Pfam" id="PF00651">
    <property type="entry name" value="BTB"/>
    <property type="match status" value="1"/>
</dbReference>
<evidence type="ECO:0008006" key="5">
    <source>
        <dbReference type="Google" id="ProtNLM"/>
    </source>
</evidence>
<feature type="domain" description="F5/8 type C" evidence="1">
    <location>
        <begin position="782"/>
        <end position="935"/>
    </location>
</feature>
<accession>A0A9C7PS59</accession>
<dbReference type="PANTHER" id="PTHR47457">
    <property type="entry name" value="OS05G0345500 PROTEIN"/>
    <property type="match status" value="1"/>
</dbReference>
<dbReference type="PROSITE" id="PS50097">
    <property type="entry name" value="BTB"/>
    <property type="match status" value="1"/>
</dbReference>
<dbReference type="OrthoDB" id="19132at2759"/>
<evidence type="ECO:0000259" key="1">
    <source>
        <dbReference type="PROSITE" id="PS50022"/>
    </source>
</evidence>
<evidence type="ECO:0000259" key="2">
    <source>
        <dbReference type="PROSITE" id="PS50097"/>
    </source>
</evidence>
<dbReference type="InterPro" id="IPR022041">
    <property type="entry name" value="Methyltransf_FA"/>
</dbReference>
<evidence type="ECO:0000313" key="4">
    <source>
        <dbReference type="Proteomes" id="UP001061958"/>
    </source>
</evidence>
<dbReference type="Gene3D" id="3.30.710.10">
    <property type="entry name" value="Potassium Channel Kv1.1, Chain A"/>
    <property type="match status" value="1"/>
</dbReference>
<dbReference type="InterPro" id="IPR011705">
    <property type="entry name" value="BACK"/>
</dbReference>
<keyword evidence="4" id="KW-1185">Reference proteome</keyword>
<dbReference type="Proteomes" id="UP001061958">
    <property type="component" value="Unassembled WGS sequence"/>
</dbReference>
<dbReference type="InterPro" id="IPR008979">
    <property type="entry name" value="Galactose-bd-like_sf"/>
</dbReference>
<dbReference type="Gene3D" id="2.60.120.260">
    <property type="entry name" value="Galactose-binding domain-like"/>
    <property type="match status" value="1"/>
</dbReference>
<dbReference type="SUPFAM" id="SSF49785">
    <property type="entry name" value="Galactose-binding domain-like"/>
    <property type="match status" value="1"/>
</dbReference>
<reference evidence="3" key="2">
    <citation type="submission" date="2022-01" db="EMBL/GenBank/DDBJ databases">
        <authorList>
            <person name="Hirooka S."/>
            <person name="Miyagishima S.Y."/>
        </authorList>
    </citation>
    <scope>NUCLEOTIDE SEQUENCE</scope>
    <source>
        <strain evidence="3">NBRC 102759</strain>
    </source>
</reference>
<organism evidence="3 4">
    <name type="scientific">Galdieria partita</name>
    <dbReference type="NCBI Taxonomy" id="83374"/>
    <lineage>
        <taxon>Eukaryota</taxon>
        <taxon>Rhodophyta</taxon>
        <taxon>Bangiophyceae</taxon>
        <taxon>Galdieriales</taxon>
        <taxon>Galdieriaceae</taxon>
        <taxon>Galdieria</taxon>
    </lineage>
</organism>
<dbReference type="InterPro" id="IPR000421">
    <property type="entry name" value="FA58C"/>
</dbReference>
<comment type="caution">
    <text evidence="3">The sequence shown here is derived from an EMBL/GenBank/DDBJ whole genome shotgun (WGS) entry which is preliminary data.</text>
</comment>
<dbReference type="EMBL" id="BQMJ01000005">
    <property type="protein sequence ID" value="GJQ09002.1"/>
    <property type="molecule type" value="Genomic_DNA"/>
</dbReference>
<protein>
    <recommendedName>
        <fullName evidence="5">BTB/POZ domain-containing protein</fullName>
    </recommendedName>
</protein>